<dbReference type="RefSeq" id="WP_347935826.1">
    <property type="nucleotide sequence ID" value="NZ_CP158160.1"/>
</dbReference>
<keyword evidence="1" id="KW-0472">Membrane</keyword>
<accession>A0ABV0IX33</accession>
<protein>
    <submittedName>
        <fullName evidence="2">Uncharacterized protein</fullName>
    </submittedName>
</protein>
<feature type="transmembrane region" description="Helical" evidence="1">
    <location>
        <begin position="78"/>
        <end position="101"/>
    </location>
</feature>
<evidence type="ECO:0000256" key="1">
    <source>
        <dbReference type="SAM" id="Phobius"/>
    </source>
</evidence>
<keyword evidence="1" id="KW-0812">Transmembrane</keyword>
<dbReference type="EMBL" id="JBDXMI010000001">
    <property type="protein sequence ID" value="MEO9385845.1"/>
    <property type="molecule type" value="Genomic_DNA"/>
</dbReference>
<feature type="transmembrane region" description="Helical" evidence="1">
    <location>
        <begin position="31"/>
        <end position="50"/>
    </location>
</feature>
<keyword evidence="3" id="KW-1185">Reference proteome</keyword>
<reference evidence="2 3" key="1">
    <citation type="submission" date="2024-05" db="EMBL/GenBank/DDBJ databases">
        <authorList>
            <person name="De Oliveira J.P."/>
            <person name="Noriler S.A."/>
            <person name="De Oliveira A.G."/>
            <person name="Sipoli D.S."/>
        </authorList>
    </citation>
    <scope>NUCLEOTIDE SEQUENCE [LARGE SCALE GENOMIC DNA]</scope>
    <source>
        <strain evidence="2 3">LABIM192</strain>
    </source>
</reference>
<evidence type="ECO:0000313" key="3">
    <source>
        <dbReference type="Proteomes" id="UP001462502"/>
    </source>
</evidence>
<evidence type="ECO:0000313" key="2">
    <source>
        <dbReference type="EMBL" id="MEO9385845.1"/>
    </source>
</evidence>
<sequence>MRKPRADIILLVTLALSLIGAIQTWDGALHSYALVLLMLTIACTMFYGAARTARVAVFRSAKFNASISRANHPFRFRVHIAALLIVGLGALYMGVGLLLAII</sequence>
<dbReference type="Proteomes" id="UP001462502">
    <property type="component" value="Unassembled WGS sequence"/>
</dbReference>
<organism evidence="2 3">
    <name type="scientific">Chromobacterium phragmitis</name>
    <dbReference type="NCBI Taxonomy" id="2202141"/>
    <lineage>
        <taxon>Bacteria</taxon>
        <taxon>Pseudomonadati</taxon>
        <taxon>Pseudomonadota</taxon>
        <taxon>Betaproteobacteria</taxon>
        <taxon>Neisseriales</taxon>
        <taxon>Chromobacteriaceae</taxon>
        <taxon>Chromobacterium</taxon>
    </lineage>
</organism>
<gene>
    <name evidence="2" type="ORF">ABI908_17245</name>
</gene>
<comment type="caution">
    <text evidence="2">The sequence shown here is derived from an EMBL/GenBank/DDBJ whole genome shotgun (WGS) entry which is preliminary data.</text>
</comment>
<proteinExistence type="predicted"/>
<name>A0ABV0IX33_9NEIS</name>
<keyword evidence="1" id="KW-1133">Transmembrane helix</keyword>